<keyword evidence="1" id="KW-0175">Coiled coil</keyword>
<evidence type="ECO:0008006" key="4">
    <source>
        <dbReference type="Google" id="ProtNLM"/>
    </source>
</evidence>
<organism evidence="2 3">
    <name type="scientific">Bacillus wiedmannii</name>
    <dbReference type="NCBI Taxonomy" id="1890302"/>
    <lineage>
        <taxon>Bacteria</taxon>
        <taxon>Bacillati</taxon>
        <taxon>Bacillota</taxon>
        <taxon>Bacilli</taxon>
        <taxon>Bacillales</taxon>
        <taxon>Bacillaceae</taxon>
        <taxon>Bacillus</taxon>
        <taxon>Bacillus cereus group</taxon>
    </lineage>
</organism>
<proteinExistence type="predicted"/>
<dbReference type="Gene3D" id="1.20.120.570">
    <property type="entry name" value="YkyA-like"/>
    <property type="match status" value="1"/>
</dbReference>
<dbReference type="InterPro" id="IPR036785">
    <property type="entry name" value="YkyA-like_sf"/>
</dbReference>
<name>A0A0G8C7V3_9BACI</name>
<dbReference type="RefSeq" id="WP_046958419.1">
    <property type="nucleotide sequence ID" value="NZ_LCYN01000017.1"/>
</dbReference>
<comment type="caution">
    <text evidence="2">The sequence shown here is derived from an EMBL/GenBank/DDBJ whole genome shotgun (WGS) entry which is preliminary data.</text>
</comment>
<dbReference type="Pfam" id="PF10368">
    <property type="entry name" value="YkyA"/>
    <property type="match status" value="1"/>
</dbReference>
<dbReference type="PATRIC" id="fig|1396.433.peg.2005"/>
<protein>
    <recommendedName>
        <fullName evidence="4">Lipoprotein</fullName>
    </recommendedName>
</protein>
<gene>
    <name evidence="2" type="ORF">B4147_5164</name>
</gene>
<evidence type="ECO:0000256" key="1">
    <source>
        <dbReference type="SAM" id="Coils"/>
    </source>
</evidence>
<sequence length="219" mass="25773">MIYRKLALITVLSVTLLSGCLGQKPEANLYVAFESAAKQEKTIFEDTKKLAALETQGQELYTQITIEGKENNQVLKEKLDQAVTNIHDRKKILEKEKNALDNAQKEVKSVDNYIKKLEDKKLQEQAKEVQDMYRNRTDSFKKLYESYKKSLQLEEELYKMLQAKDEKLKSIHEKVTMLNQSYEQILSNKDRFNKYTNEYNQKKLAFYKQANIKIKEVQK</sequence>
<dbReference type="SUPFAM" id="SSF140423">
    <property type="entry name" value="MW0975(SA0943)-like"/>
    <property type="match status" value="1"/>
</dbReference>
<dbReference type="AlphaFoldDB" id="A0A0G8C7V3"/>
<evidence type="ECO:0000313" key="3">
    <source>
        <dbReference type="Proteomes" id="UP000035350"/>
    </source>
</evidence>
<dbReference type="EMBL" id="LCYN01000017">
    <property type="protein sequence ID" value="KKZ95923.1"/>
    <property type="molecule type" value="Genomic_DNA"/>
</dbReference>
<evidence type="ECO:0000313" key="2">
    <source>
        <dbReference type="EMBL" id="KKZ95923.1"/>
    </source>
</evidence>
<reference evidence="2 3" key="1">
    <citation type="journal article" date="2015" name="Genome Announc.">
        <title>Next-Generation Whole-Genome Sequencing of Eight Strains of Bacillus cereus, Isolated from Food.</title>
        <authorList>
            <person name="Krawczyk A.O."/>
            <person name="de Jong A."/>
            <person name="Eijlander R.T."/>
            <person name="Berendsen E.M."/>
            <person name="Holsappel S."/>
            <person name="Wells-Bennik M.H."/>
            <person name="Kuipers O.P."/>
        </authorList>
    </citation>
    <scope>NUCLEOTIDE SEQUENCE [LARGE SCALE GENOMIC DNA]</scope>
    <source>
        <strain evidence="2 3">B4147</strain>
    </source>
</reference>
<accession>A0A0G8C7V3</accession>
<dbReference type="PROSITE" id="PS51257">
    <property type="entry name" value="PROKAR_LIPOPROTEIN"/>
    <property type="match status" value="1"/>
</dbReference>
<dbReference type="InterPro" id="IPR019454">
    <property type="entry name" value="Lipoprot_YkyA-like"/>
</dbReference>
<reference evidence="3" key="2">
    <citation type="submission" date="2015-04" db="EMBL/GenBank/DDBJ databases">
        <title>Draft Genome Sequences of Eight Spore-Forming Food Isolates of Bacillus cereus Genome sequencing.</title>
        <authorList>
            <person name="Krawcyk A.O."/>
            <person name="de Jong A."/>
            <person name="Eijlander R.T."/>
            <person name="Berendsen E.M."/>
            <person name="Holsappel S."/>
            <person name="Wells-Bennik M."/>
            <person name="Kuipers O.P."/>
        </authorList>
    </citation>
    <scope>NUCLEOTIDE SEQUENCE [LARGE SCALE GENOMIC DNA]</scope>
    <source>
        <strain evidence="3">B4147</strain>
    </source>
</reference>
<dbReference type="Proteomes" id="UP000035350">
    <property type="component" value="Unassembled WGS sequence"/>
</dbReference>
<feature type="coiled-coil region" evidence="1">
    <location>
        <begin position="76"/>
        <end position="120"/>
    </location>
</feature>